<dbReference type="AlphaFoldDB" id="A0A7I8KQC7"/>
<dbReference type="GO" id="GO:0005085">
    <property type="term" value="F:guanyl-nucleotide exchange factor activity"/>
    <property type="evidence" value="ECO:0007669"/>
    <property type="project" value="UniProtKB-UniRule"/>
</dbReference>
<keyword evidence="5" id="KW-1185">Reference proteome</keyword>
<evidence type="ECO:0000256" key="2">
    <source>
        <dbReference type="PROSITE-ProRule" id="PRU00663"/>
    </source>
</evidence>
<protein>
    <recommendedName>
        <fullName evidence="3">PRONE domain-containing protein</fullName>
    </recommendedName>
</protein>
<name>A0A7I8KQC7_SPIIN</name>
<proteinExistence type="predicted"/>
<dbReference type="InterPro" id="IPR038937">
    <property type="entry name" value="RopGEF"/>
</dbReference>
<gene>
    <name evidence="4" type="ORF">SI8410_07010693</name>
</gene>
<dbReference type="PROSITE" id="PS51334">
    <property type="entry name" value="PRONE"/>
    <property type="match status" value="1"/>
</dbReference>
<reference evidence="4" key="1">
    <citation type="submission" date="2020-02" db="EMBL/GenBank/DDBJ databases">
        <authorList>
            <person name="Scholz U."/>
            <person name="Mascher M."/>
            <person name="Fiebig A."/>
        </authorList>
    </citation>
    <scope>NUCLEOTIDE SEQUENCE</scope>
</reference>
<evidence type="ECO:0000313" key="5">
    <source>
        <dbReference type="Proteomes" id="UP000663760"/>
    </source>
</evidence>
<sequence>MPTEKERVGHEYRPSDVGLSIIESYSRIIESLGFSILARINDVIYADDAVKRFFYFFLFSNVGHKATLSASIILFDTSSQSMIFLSIYLGKEAQNIVIE</sequence>
<dbReference type="Pfam" id="PF03759">
    <property type="entry name" value="PRONE"/>
    <property type="match status" value="1"/>
</dbReference>
<dbReference type="InterPro" id="IPR005512">
    <property type="entry name" value="PRONE_dom"/>
</dbReference>
<evidence type="ECO:0000259" key="3">
    <source>
        <dbReference type="PROSITE" id="PS51334"/>
    </source>
</evidence>
<dbReference type="PANTHER" id="PTHR33101">
    <property type="entry name" value="ROP GUANINE NUCLEOTIDE EXCHANGE FACTOR 1"/>
    <property type="match status" value="1"/>
</dbReference>
<dbReference type="Proteomes" id="UP000663760">
    <property type="component" value="Chromosome 7"/>
</dbReference>
<evidence type="ECO:0000256" key="1">
    <source>
        <dbReference type="ARBA" id="ARBA00022658"/>
    </source>
</evidence>
<organism evidence="4 5">
    <name type="scientific">Spirodela intermedia</name>
    <name type="common">Intermediate duckweed</name>
    <dbReference type="NCBI Taxonomy" id="51605"/>
    <lineage>
        <taxon>Eukaryota</taxon>
        <taxon>Viridiplantae</taxon>
        <taxon>Streptophyta</taxon>
        <taxon>Embryophyta</taxon>
        <taxon>Tracheophyta</taxon>
        <taxon>Spermatophyta</taxon>
        <taxon>Magnoliopsida</taxon>
        <taxon>Liliopsida</taxon>
        <taxon>Araceae</taxon>
        <taxon>Lemnoideae</taxon>
        <taxon>Spirodela</taxon>
    </lineage>
</organism>
<dbReference type="EMBL" id="LR746270">
    <property type="protein sequence ID" value="CAA7400023.1"/>
    <property type="molecule type" value="Genomic_DNA"/>
</dbReference>
<dbReference type="PANTHER" id="PTHR33101:SF6">
    <property type="entry name" value="ROP GUANINE NUCLEOTIDE EXCHANGE FACTOR 1"/>
    <property type="match status" value="1"/>
</dbReference>
<keyword evidence="1 2" id="KW-0344">Guanine-nucleotide releasing factor</keyword>
<dbReference type="Gene3D" id="1.20.58.2010">
    <property type="entry name" value="PRONE domain, subdomain 1"/>
    <property type="match status" value="1"/>
</dbReference>
<accession>A0A7I8KQC7</accession>
<evidence type="ECO:0000313" key="4">
    <source>
        <dbReference type="EMBL" id="CAA7400023.1"/>
    </source>
</evidence>
<feature type="domain" description="PRONE" evidence="3">
    <location>
        <begin position="1"/>
        <end position="57"/>
    </location>
</feature>